<protein>
    <submittedName>
        <fullName evidence="1">Putative prophage protein</fullName>
    </submittedName>
</protein>
<accession>A0A098AQ80</accession>
<evidence type="ECO:0000313" key="1">
    <source>
        <dbReference type="EMBL" id="CDQ30273.1"/>
    </source>
</evidence>
<dbReference type="AlphaFoldDB" id="A0A098AQ80"/>
<dbReference type="InterPro" id="IPR008767">
    <property type="entry name" value="Phage_SPP1_head-tail_adaptor"/>
</dbReference>
<reference evidence="1" key="1">
    <citation type="submission" date="2014-04" db="EMBL/GenBank/DDBJ databases">
        <authorList>
            <person name="Croucher N."/>
        </authorList>
    </citation>
    <scope>NUCLEOTIDE SEQUENCE</scope>
    <source>
        <strain evidence="1">R34-3131</strain>
    </source>
</reference>
<dbReference type="EMBL" id="LK020694">
    <property type="protein sequence ID" value="CDQ30273.1"/>
    <property type="molecule type" value="Genomic_DNA"/>
</dbReference>
<reference evidence="1" key="2">
    <citation type="submission" date="2014-10" db="EMBL/GenBank/DDBJ databases">
        <title>Contrasting mechanisms driving short-term and long-term diversification of pneumococci.</title>
        <authorList>
            <person name="Croucher N.J."/>
            <person name="Coupland P.C."/>
            <person name="Stevenson A.E."/>
            <person name="Callendrello A."/>
            <person name="Bentley S.D."/>
            <person name="Hanage W.P."/>
        </authorList>
    </citation>
    <scope>NUCLEOTIDE SEQUENCE</scope>
    <source>
        <strain evidence="1">R34-3131</strain>
    </source>
</reference>
<organism evidence="1">
    <name type="scientific">Streptococcus pneumoniae</name>
    <dbReference type="NCBI Taxonomy" id="1313"/>
    <lineage>
        <taxon>Bacteria</taxon>
        <taxon>Bacillati</taxon>
        <taxon>Bacillota</taxon>
        <taxon>Bacilli</taxon>
        <taxon>Lactobacillales</taxon>
        <taxon>Streptococcaceae</taxon>
        <taxon>Streptococcus</taxon>
    </lineage>
</organism>
<dbReference type="NCBIfam" id="TIGR01563">
    <property type="entry name" value="gp16_SPP1"/>
    <property type="match status" value="1"/>
</dbReference>
<proteinExistence type="predicted"/>
<sequence length="105" mass="12116">MRWNEDCTLISLSEEPTLDELLQPTYKEVGVEVSCNKRSLTRSEYYFASQANMNPSMVLEVHDFEYDNQVYVDFEGVRYEVIKTFENGDIIELTCEVVKNGTGSN</sequence>
<name>A0A098AQ80_STREE</name>
<dbReference type="RefSeq" id="WP_054365589.1">
    <property type="nucleotide sequence ID" value="NZ_CHXB02000019.1"/>
</dbReference>